<evidence type="ECO:0000313" key="6">
    <source>
        <dbReference type="EMBL" id="QPJ58535.1"/>
    </source>
</evidence>
<dbReference type="Proteomes" id="UP000594451">
    <property type="component" value="Chromosome"/>
</dbReference>
<evidence type="ECO:0000256" key="1">
    <source>
        <dbReference type="ARBA" id="ARBA00022598"/>
    </source>
</evidence>
<gene>
    <name evidence="6" type="ORF">E5P55_01045</name>
</gene>
<dbReference type="KEGG" id="psup:E5P55_01045"/>
<organism evidence="6 7">
    <name type="scientific">Candidatus Pinguicoccus supinus</name>
    <dbReference type="NCBI Taxonomy" id="2529394"/>
    <lineage>
        <taxon>Bacteria</taxon>
        <taxon>Pseudomonadati</taxon>
        <taxon>Verrucomicrobiota</taxon>
        <taxon>Candidatus Pinguicoccus</taxon>
    </lineage>
</organism>
<evidence type="ECO:0000256" key="2">
    <source>
        <dbReference type="ARBA" id="ARBA00022741"/>
    </source>
</evidence>
<dbReference type="GO" id="GO:0050567">
    <property type="term" value="F:glutaminyl-tRNA synthase (glutamine-hydrolyzing) activity"/>
    <property type="evidence" value="ECO:0007669"/>
    <property type="project" value="TreeGrafter"/>
</dbReference>
<keyword evidence="4" id="KW-0648">Protein biosynthesis</keyword>
<feature type="domain" description="Aspartyl/Glutamyl-tRNA(Gln) amidotransferase subunit B/E catalytic" evidence="5">
    <location>
        <begin position="15"/>
        <end position="248"/>
    </location>
</feature>
<accession>A0A7T0FY41</accession>
<reference evidence="6 7" key="1">
    <citation type="journal article" date="2020" name="Sci. Rep.">
        <title>Morphology, ultrastructure, genomics, and phylogeny of Euplotes vanleeuwenhoeki sp. nov. and its ultra-reduced endosymbiont Candidatus Pinguicoccus supinus sp. nov.</title>
        <authorList>
            <person name="Serra V."/>
            <person name="Gammuto L."/>
            <person name="Nitla V."/>
            <person name="Castelli M."/>
            <person name="Lanzoni O."/>
            <person name="Sassera D."/>
            <person name="Bandi C."/>
            <person name="Sandeep B.V."/>
            <person name="Verni F."/>
            <person name="Modeo L."/>
            <person name="Petroni G."/>
        </authorList>
    </citation>
    <scope>NUCLEOTIDE SEQUENCE [LARGE SCALE GENOMIC DNA]</scope>
    <source>
        <strain evidence="6 7">KKR18_Esm</strain>
    </source>
</reference>
<keyword evidence="7" id="KW-1185">Reference proteome</keyword>
<dbReference type="SUPFAM" id="SSF55931">
    <property type="entry name" value="Glutamine synthetase/guanido kinase"/>
    <property type="match status" value="1"/>
</dbReference>
<evidence type="ECO:0000313" key="7">
    <source>
        <dbReference type="Proteomes" id="UP000594451"/>
    </source>
</evidence>
<keyword evidence="2" id="KW-0547">Nucleotide-binding</keyword>
<dbReference type="GO" id="GO:0005524">
    <property type="term" value="F:ATP binding"/>
    <property type="evidence" value="ECO:0007669"/>
    <property type="project" value="UniProtKB-KW"/>
</dbReference>
<dbReference type="InterPro" id="IPR006075">
    <property type="entry name" value="Asn/Gln-tRNA_Trfase_suB/E_cat"/>
</dbReference>
<proteinExistence type="predicted"/>
<name>A0A7T0FY41_9BACT</name>
<evidence type="ECO:0000256" key="3">
    <source>
        <dbReference type="ARBA" id="ARBA00022840"/>
    </source>
</evidence>
<dbReference type="EMBL" id="CP039370">
    <property type="protein sequence ID" value="QPJ58535.1"/>
    <property type="molecule type" value="Genomic_DNA"/>
</dbReference>
<dbReference type="InterPro" id="IPR017959">
    <property type="entry name" value="Asn/Gln-tRNA_amidoTrfase_suB/E"/>
</dbReference>
<dbReference type="GO" id="GO:0030956">
    <property type="term" value="C:glutamyl-tRNA(Gln) amidotransferase complex"/>
    <property type="evidence" value="ECO:0007669"/>
    <property type="project" value="TreeGrafter"/>
</dbReference>
<dbReference type="PANTHER" id="PTHR11659">
    <property type="entry name" value="GLUTAMYL-TRNA GLN AMIDOTRANSFERASE SUBUNIT B MITOCHONDRIAL AND PROKARYOTIC PET112-RELATED"/>
    <property type="match status" value="1"/>
</dbReference>
<protein>
    <recommendedName>
        <fullName evidence="5">Aspartyl/Glutamyl-tRNA(Gln) amidotransferase subunit B/E catalytic domain-containing protein</fullName>
    </recommendedName>
</protein>
<dbReference type="InterPro" id="IPR014746">
    <property type="entry name" value="Gln_synth/guanido_kin_cat_dom"/>
</dbReference>
<keyword evidence="3" id="KW-0067">ATP-binding</keyword>
<dbReference type="Pfam" id="PF02934">
    <property type="entry name" value="GatB_N"/>
    <property type="match status" value="1"/>
</dbReference>
<dbReference type="PANTHER" id="PTHR11659:SF0">
    <property type="entry name" value="GLUTAMYL-TRNA(GLN) AMIDOTRANSFERASE SUBUNIT B, MITOCHONDRIAL"/>
    <property type="match status" value="1"/>
</dbReference>
<sequence>MMDKIYLFIENIILKVGFEIHVQLNTLNKLFSKETYNLNKKSNSLTGEYTLGLPGSLPVFNVNALIKSLYAVNLFNCKCSSIVGFDRKNYFYSDLVKGYQITQKYKPIGLFGYIEFFSMYRNVLKKITIRDIHIEEDVGVISNYFLFNNFNRSGVSLLEFVTEPIQFEGYFNPNELNLFLRCLFNQLKYLNISNCELQSGNVRLDVNISATLRNFNQVLNIIEVKNLNSIDSAFKCIFFELRRQIFLTRKNIPKLEYHTRN</sequence>
<dbReference type="GO" id="GO:0070681">
    <property type="term" value="P:glutaminyl-tRNAGln biosynthesis via transamidation"/>
    <property type="evidence" value="ECO:0007669"/>
    <property type="project" value="TreeGrafter"/>
</dbReference>
<dbReference type="AlphaFoldDB" id="A0A7T0FY41"/>
<dbReference type="GO" id="GO:0006412">
    <property type="term" value="P:translation"/>
    <property type="evidence" value="ECO:0007669"/>
    <property type="project" value="UniProtKB-KW"/>
</dbReference>
<evidence type="ECO:0000256" key="4">
    <source>
        <dbReference type="ARBA" id="ARBA00022917"/>
    </source>
</evidence>
<keyword evidence="1" id="KW-0436">Ligase</keyword>
<evidence type="ECO:0000259" key="5">
    <source>
        <dbReference type="Pfam" id="PF02934"/>
    </source>
</evidence>